<evidence type="ECO:0000313" key="1">
    <source>
        <dbReference type="EMBL" id="GMK57567.1"/>
    </source>
</evidence>
<name>A0AAD3TW91_9TREE</name>
<sequence length="179" mass="19653">MDQDLIPAGTSVYVPHTLVGTRRTSILKDDDAGWTSTSTPTSISLRFPTPLTASKIAITFQGGFVATSITISARTTLAKVFPEDVNRRQVFEGGLRFIELSCSNRDTRMAPRPQLFERLNDTFNLPQREGLLQLLLRSEVLDYNDSSISLTSQPSSSATTAMARAMLCVLGACCEYELL</sequence>
<reference evidence="1" key="2">
    <citation type="submission" date="2023-06" db="EMBL/GenBank/DDBJ databases">
        <authorList>
            <person name="Kobayashi Y."/>
            <person name="Kayamori A."/>
            <person name="Aoki K."/>
            <person name="Shiwa Y."/>
            <person name="Fujita N."/>
            <person name="Sugita T."/>
            <person name="Iwasaki W."/>
            <person name="Tanaka N."/>
            <person name="Takashima M."/>
        </authorList>
    </citation>
    <scope>NUCLEOTIDE SEQUENCE</scope>
    <source>
        <strain evidence="1">HIS016</strain>
    </source>
</reference>
<evidence type="ECO:0000313" key="2">
    <source>
        <dbReference type="Proteomes" id="UP001222932"/>
    </source>
</evidence>
<keyword evidence="2" id="KW-1185">Reference proteome</keyword>
<dbReference type="Proteomes" id="UP001222932">
    <property type="component" value="Unassembled WGS sequence"/>
</dbReference>
<reference evidence="1" key="1">
    <citation type="journal article" date="2023" name="BMC Genomics">
        <title>Chromosome-level genome assemblies of Cutaneotrichosporon spp. (Trichosporonales, Basidiomycota) reveal imbalanced evolution between nucleotide sequences and chromosome synteny.</title>
        <authorList>
            <person name="Kobayashi Y."/>
            <person name="Kayamori A."/>
            <person name="Aoki K."/>
            <person name="Shiwa Y."/>
            <person name="Matsutani M."/>
            <person name="Fujita N."/>
            <person name="Sugita T."/>
            <person name="Iwasaki W."/>
            <person name="Tanaka N."/>
            <person name="Takashima M."/>
        </authorList>
    </citation>
    <scope>NUCLEOTIDE SEQUENCE</scope>
    <source>
        <strain evidence="1">HIS016</strain>
    </source>
</reference>
<comment type="caution">
    <text evidence="1">The sequence shown here is derived from an EMBL/GenBank/DDBJ whole genome shotgun (WGS) entry which is preliminary data.</text>
</comment>
<proteinExistence type="predicted"/>
<dbReference type="EMBL" id="BTCM01000004">
    <property type="protein sequence ID" value="GMK57567.1"/>
    <property type="molecule type" value="Genomic_DNA"/>
</dbReference>
<gene>
    <name evidence="1" type="ORF">CspeluHIS016_0404010</name>
</gene>
<organism evidence="1 2">
    <name type="scientific">Cutaneotrichosporon spelunceum</name>
    <dbReference type="NCBI Taxonomy" id="1672016"/>
    <lineage>
        <taxon>Eukaryota</taxon>
        <taxon>Fungi</taxon>
        <taxon>Dikarya</taxon>
        <taxon>Basidiomycota</taxon>
        <taxon>Agaricomycotina</taxon>
        <taxon>Tremellomycetes</taxon>
        <taxon>Trichosporonales</taxon>
        <taxon>Trichosporonaceae</taxon>
        <taxon>Cutaneotrichosporon</taxon>
    </lineage>
</organism>
<protein>
    <submittedName>
        <fullName evidence="1">Uncharacterized protein</fullName>
    </submittedName>
</protein>
<dbReference type="AlphaFoldDB" id="A0AAD3TW91"/>
<accession>A0AAD3TW91</accession>